<dbReference type="InterPro" id="IPR036770">
    <property type="entry name" value="Ankyrin_rpt-contain_sf"/>
</dbReference>
<dbReference type="AlphaFoldDB" id="A0A813JBZ2"/>
<sequence length="698" mass="76819">MPRVGHLGRDFLLPLSDEDDTAGAEPEVAGGAKKKSRKAPPTPSDGYPADLWPAGRLLCDHNTGSGKTLVMMKRAFFCGHMTCIRPQRRFVPTASLQREAAVVDGEPRGCIFKVGFDHKDKNPYTGKVVLMDEGHHLTRPNRLYAEQLNNLKLYVETARNSVFVSCTGSMAEDSADDPRKLLDVVKGEANKGLSDEGFLSSHNKRGPSFPRQLPTQCADGAFAKSIEAKLVQRVELRSHALVRYLYQAIKLQREGKSDETLANYTNLHVYFGSVGIQACQTAIMRGRNYCPKFTAVVSSVVEAASKSQKCLVMVARKTGYKALLMLLQQAADQHGFGIAELGQMADFNQRSNDRGQRYMVMLVEAERGGESIEFKNVRRELLVDVPPRFGDYKQRCGRVVRCGSHDDLPEAERDVKFTLFAAELPAYARSEIGAFALWALCGFWGGPKKVVHASEPAPEDIEAAAQEFIKVVASSGITQLRMLHWALQIHYQSLGAALLADVCCDGNPKLRKRLFDGLTSLASSMPCPQAPVSTTIDDRLLEQLRHQAETLAPAVAQIRCVAVDAGALQSPFGMGNPFASASKSRRVITEEEKPSQELYDSARQGNLERCKSLLSEGLVKDVNWRRPKDGNAALHTAAEEGHAKIVQTLVAARANVELINDFGLKPIALVPQGTEAYRILDKLSQPLCEVRRCAVRQF</sequence>
<dbReference type="PROSITE" id="PS50088">
    <property type="entry name" value="ANK_REPEAT"/>
    <property type="match status" value="1"/>
</dbReference>
<reference evidence="5" key="1">
    <citation type="submission" date="2021-02" db="EMBL/GenBank/DDBJ databases">
        <authorList>
            <person name="Dougan E. K."/>
            <person name="Rhodes N."/>
            <person name="Thang M."/>
            <person name="Chan C."/>
        </authorList>
    </citation>
    <scope>NUCLEOTIDE SEQUENCE</scope>
</reference>
<evidence type="ECO:0000256" key="1">
    <source>
        <dbReference type="ARBA" id="ARBA00022737"/>
    </source>
</evidence>
<dbReference type="EMBL" id="CAJNNW010024732">
    <property type="protein sequence ID" value="CAE8673960.1"/>
    <property type="molecule type" value="Genomic_DNA"/>
</dbReference>
<protein>
    <submittedName>
        <fullName evidence="5">Uncharacterized protein</fullName>
    </submittedName>
</protein>
<dbReference type="SUPFAM" id="SSF48403">
    <property type="entry name" value="Ankyrin repeat"/>
    <property type="match status" value="1"/>
</dbReference>
<dbReference type="Proteomes" id="UP000626109">
    <property type="component" value="Unassembled WGS sequence"/>
</dbReference>
<dbReference type="PROSITE" id="PS50297">
    <property type="entry name" value="ANK_REP_REGION"/>
    <property type="match status" value="1"/>
</dbReference>
<comment type="caution">
    <text evidence="5">The sequence shown here is derived from an EMBL/GenBank/DDBJ whole genome shotgun (WGS) entry which is preliminary data.</text>
</comment>
<feature type="region of interest" description="Disordered" evidence="4">
    <location>
        <begin position="1"/>
        <end position="49"/>
    </location>
</feature>
<feature type="repeat" description="ANK" evidence="3">
    <location>
        <begin position="629"/>
        <end position="661"/>
    </location>
</feature>
<evidence type="ECO:0000313" key="5">
    <source>
        <dbReference type="EMBL" id="CAE8673960.1"/>
    </source>
</evidence>
<accession>A0A813JBZ2</accession>
<proteinExistence type="predicted"/>
<dbReference type="InterPro" id="IPR002110">
    <property type="entry name" value="Ankyrin_rpt"/>
</dbReference>
<dbReference type="Pfam" id="PF12796">
    <property type="entry name" value="Ank_2"/>
    <property type="match status" value="1"/>
</dbReference>
<name>A0A813JBZ2_POLGL</name>
<dbReference type="PANTHER" id="PTHR24171">
    <property type="entry name" value="ANKYRIN REPEAT DOMAIN-CONTAINING PROTEIN 39-RELATED"/>
    <property type="match status" value="1"/>
</dbReference>
<keyword evidence="1" id="KW-0677">Repeat</keyword>
<evidence type="ECO:0000256" key="4">
    <source>
        <dbReference type="SAM" id="MobiDB-lite"/>
    </source>
</evidence>
<gene>
    <name evidence="5" type="ORF">PGLA2088_LOCUS18751</name>
</gene>
<dbReference type="Gene3D" id="3.40.50.300">
    <property type="entry name" value="P-loop containing nucleotide triphosphate hydrolases"/>
    <property type="match status" value="1"/>
</dbReference>
<evidence type="ECO:0000256" key="2">
    <source>
        <dbReference type="ARBA" id="ARBA00023043"/>
    </source>
</evidence>
<evidence type="ECO:0000313" key="6">
    <source>
        <dbReference type="Proteomes" id="UP000626109"/>
    </source>
</evidence>
<dbReference type="InterPro" id="IPR027417">
    <property type="entry name" value="P-loop_NTPase"/>
</dbReference>
<dbReference type="SMART" id="SM00248">
    <property type="entry name" value="ANK"/>
    <property type="match status" value="1"/>
</dbReference>
<evidence type="ECO:0000256" key="3">
    <source>
        <dbReference type="PROSITE-ProRule" id="PRU00023"/>
    </source>
</evidence>
<organism evidence="5 6">
    <name type="scientific">Polarella glacialis</name>
    <name type="common">Dinoflagellate</name>
    <dbReference type="NCBI Taxonomy" id="89957"/>
    <lineage>
        <taxon>Eukaryota</taxon>
        <taxon>Sar</taxon>
        <taxon>Alveolata</taxon>
        <taxon>Dinophyceae</taxon>
        <taxon>Suessiales</taxon>
        <taxon>Suessiaceae</taxon>
        <taxon>Polarella</taxon>
    </lineage>
</organism>
<keyword evidence="2 3" id="KW-0040">ANK repeat</keyword>
<dbReference type="SUPFAM" id="SSF52540">
    <property type="entry name" value="P-loop containing nucleoside triphosphate hydrolases"/>
    <property type="match status" value="1"/>
</dbReference>
<dbReference type="CDD" id="cd18785">
    <property type="entry name" value="SF2_C"/>
    <property type="match status" value="1"/>
</dbReference>
<dbReference type="Gene3D" id="1.25.40.20">
    <property type="entry name" value="Ankyrin repeat-containing domain"/>
    <property type="match status" value="1"/>
</dbReference>